<accession>A0A917AQA9</accession>
<organism evidence="2 3">
    <name type="scientific">Priestia taiwanensis</name>
    <dbReference type="NCBI Taxonomy" id="1347902"/>
    <lineage>
        <taxon>Bacteria</taxon>
        <taxon>Bacillati</taxon>
        <taxon>Bacillota</taxon>
        <taxon>Bacilli</taxon>
        <taxon>Bacillales</taxon>
        <taxon>Bacillaceae</taxon>
        <taxon>Priestia</taxon>
    </lineage>
</organism>
<dbReference type="AlphaFoldDB" id="A0A917AQA9"/>
<sequence length="63" mass="7334">MNKQTILLLLWLVPLILLTVISLVHFTTGHITENDIHIYTAAFLVIAQVMMFDYFTRRKKISS</sequence>
<keyword evidence="1" id="KW-0812">Transmembrane</keyword>
<evidence type="ECO:0000256" key="1">
    <source>
        <dbReference type="SAM" id="Phobius"/>
    </source>
</evidence>
<dbReference type="EMBL" id="BMFK01000001">
    <property type="protein sequence ID" value="GGE66800.1"/>
    <property type="molecule type" value="Genomic_DNA"/>
</dbReference>
<protein>
    <submittedName>
        <fullName evidence="2">Uncharacterized protein</fullName>
    </submittedName>
</protein>
<gene>
    <name evidence="2" type="ORF">GCM10007140_16200</name>
</gene>
<evidence type="ECO:0000313" key="2">
    <source>
        <dbReference type="EMBL" id="GGE66800.1"/>
    </source>
</evidence>
<dbReference type="Proteomes" id="UP000605259">
    <property type="component" value="Unassembled WGS sequence"/>
</dbReference>
<proteinExistence type="predicted"/>
<reference evidence="2" key="1">
    <citation type="journal article" date="2014" name="Int. J. Syst. Evol. Microbiol.">
        <title>Complete genome sequence of Corynebacterium casei LMG S-19264T (=DSM 44701T), isolated from a smear-ripened cheese.</title>
        <authorList>
            <consortium name="US DOE Joint Genome Institute (JGI-PGF)"/>
            <person name="Walter F."/>
            <person name="Albersmeier A."/>
            <person name="Kalinowski J."/>
            <person name="Ruckert C."/>
        </authorList>
    </citation>
    <scope>NUCLEOTIDE SEQUENCE</scope>
    <source>
        <strain evidence="2">CGMCC 1.12698</strain>
    </source>
</reference>
<evidence type="ECO:0000313" key="3">
    <source>
        <dbReference type="Proteomes" id="UP000605259"/>
    </source>
</evidence>
<comment type="caution">
    <text evidence="2">The sequence shown here is derived from an EMBL/GenBank/DDBJ whole genome shotgun (WGS) entry which is preliminary data.</text>
</comment>
<reference evidence="2" key="2">
    <citation type="submission" date="2020-09" db="EMBL/GenBank/DDBJ databases">
        <authorList>
            <person name="Sun Q."/>
            <person name="Zhou Y."/>
        </authorList>
    </citation>
    <scope>NUCLEOTIDE SEQUENCE</scope>
    <source>
        <strain evidence="2">CGMCC 1.12698</strain>
    </source>
</reference>
<dbReference type="RefSeq" id="WP_188387859.1">
    <property type="nucleotide sequence ID" value="NZ_BMFK01000001.1"/>
</dbReference>
<keyword evidence="1" id="KW-0472">Membrane</keyword>
<feature type="transmembrane region" description="Helical" evidence="1">
    <location>
        <begin position="36"/>
        <end position="55"/>
    </location>
</feature>
<keyword evidence="3" id="KW-1185">Reference proteome</keyword>
<keyword evidence="1" id="KW-1133">Transmembrane helix</keyword>
<name>A0A917AQA9_9BACI</name>